<evidence type="ECO:0000313" key="2">
    <source>
        <dbReference type="Proteomes" id="UP001143856"/>
    </source>
</evidence>
<gene>
    <name evidence="1" type="ORF">NUW58_g619</name>
</gene>
<keyword evidence="2" id="KW-1185">Reference proteome</keyword>
<sequence>MDEPHGLLLCVVDVGLGTDNFMNAAHAGHILIGTPDEKPFRALAIGQCLPDGIDYSAATGQVFWTSMGMPPSLPNGAIFSCDLGGGARRTILSSGVVHTPKQLVVDDPNSKLYICDREGLRVLRCNLDGTDLEVLIKTGDFNREEERSDPTRWCVGVCLSQDTGKIYWSQKGPSKGSRGRIFRANINFLPGEDAENRTDIECLLHYLPEPINLDIDEKSGKIFWTDRGELPLGNSINAVSLDQLRPIEDDSCTPSWPGRDYELLVRNMHEAIGIKLDVLDKYIYATNLGGTVNRFDFDGGNKRVLYENKGTFAESPSDDGDRNSTARHCHASTSSQDIHDYAEALDGNDDDPVVICGMSIKFPQDALTVRSFWEMLVEKRCASTDFPTHKKTKALIQTDVDVQIPLRGGHFIDEDLPLFDADFFSISPAEAAAMDPMQRWLLEVAYKALENAGIPMEKASGSATGVYVGSFGYDYMIQLYRDPEAPPKYAAVGVGLSMLANRLSWFYNFRGPSIGLDTACSSAATALDLACQTLKNGSCDMCLVAGCSLTFSPEAYTSMSNLDFLSPHSRCFSFDNRANGYSRGEGIAVLVLKRLSDAIRDRSMIRAVIRATASNEDGKTPGITQPSREAQERLIHETYRKAGLSMEYTRYFEAHGTGTPIGDPREAQAIGSAFRVFRSPADPLYIGAVKSNIGHLGGASGLAGIIKAVMVLESGIIPPNANFEEVNPKIDAEYLRLKFPTQCYRWPTASLRRASVNSFGYGGANAHAVLDDAYNYLRMRSLSGDHCTLPGTHIPSTNTAHVRNVDEVHTGSSTGSTKLLIWSSSDKQGIDRLAQAYRNYKWFGSHRFHDRHTILENLTYTLDTRRSNLGWRSFALLNSIDDLRSLPTLMTTPVPVRSQLPRIAYVFTGQGAQWYAMGRELMQYSSFMETLKRADDYLRGIGCSWGLVDELLKPQEASSIDQPVFSQTLTTVLQTAIVDLLRSFGMQPKAVLGHSSGEIAAAYAGGHITIEFSWKLAYYRGRCSQELSELSKEDEPGAMLAVGLSEEMARKFLATISTPSASFGLGIASINSPNNVTISGEKRLISQLHEQLKHQGIFTRELRVGVAYHSNQMKQVSAVYTNLIGETSLKSQETKTIMISTVTGRRVTTETLLSPLYWADNLVSPVLFSKAVSLMCAEPPENYVKKIDGSHHHKAYVDVIIEIGPHAALQGPIREILNARPRQHPVEYLSVLRRGQSALETTLRLVGRLHCTGLALNLRAANEPLGEQPRSLLVDLPEYQFDHSRGYWYETRLSRNYRMRENPFSDLLGVRSNDWNPMEARWRHFLRFTDMAWIEQHVVNGSIIYPAAGMLIMAVEASRQLGLDTGKSVTGFSIRDVQFKAAMVLDPGSAGSEVQTTLRCKPTGSNVSSTYDFTIYTFMGQECVLNCEGVISIEFSKTIGAWETERSNSQHDALILNFEDVKEFYEVQSEQMYRFLQQSGLTYGPAFQALENQSYTRTGHAKADVRLYGSSDTKGSEDSPSSAVMHPASLDAIFHLAFTALSWGASQPMAVGVPTHLESMWLSNDGLAWPSHETVRAMLSIDKITKTGFICSGLATGMDSRRTAKLWYDGLELTNVTEAPHKGPKLPNPRQFYMGVDCNPALGMMSSNEIYQTLEAHHSPKTSNSGISGNLEELVRVTLTELVNSPGIETLGNHSPWKENYLNWAHHHLSRLSLLDSPSRVGKVPSTSSPGSEEDASMGYGATGRVYKLISENITAIFRDQVNPVELVLQDNLFADMYEQWFGQNCCARQVSTYMHLLAHQYPGMKILELGGGTGAGTRLFIDALRGPTREPPSSLRCERYDFTDVSPATFAGIKQEFDHHLRQMTFKTLDMELDFTQQGFQHEEYDIIVAASVLHVTANLEETLRNIRKGLKAGGKLIIQEVFETTGWTLGFVFGLLPGWWLGVDDNRVLSPNITKDDWDTFLRRTGFSGIDIVLNDQEQATVTDCGWIISTAINDLPPIVPQLQGSTPAIIVVDKESAHQRELSNELIDPIRTILRREPLVLSLEEFNKERAKTGNDLTISLLDYGSPLFRRLSDRSWRDLQAMIKIAHHILWVSSGGGQPIDPDFGVLDGLARTWRSEHYGLHLVTLALQRGSAKEQSARIVIKVLGEVLERRDGHNYEEEYIEIGGILHTRRPIDASSVKSQVNARLISHRPHKASLKSLAPFVFKSSSQVLNKPHFSEINLADHMVSSGSNICIMIRAVSLQARDRALALKHEDDPSNYGSFSTGFVIKSPPQSPFRAGDRVYVNGQGLLRSKLWVQPTEIERLPLDISYVDACVTIPPMMTVYTALAKAFHFKNNGRVLVQEAVSLIGQAIILLLRDRGFSDIWATALNYEESMWIQQKLDIPSDNILPRTWFQGTTMLGSRWKGYFDLLIGVDKDAPVPRFLECLKSAGHFILFQLPSSTHRGTESVRCAPRTFSTTIVLAGDPQGMLVPSTMGALQQVLRLCSSWAGRGTGGDIATFPASGITDAFDCLKKADSPEVIVVEFDNMDEIEVRVPINPPRLLDSGATYIVAGGLGGLGRSLSRWLVTRGTRNIVLLSRSGPEAPEAVKLLAELNAMGVRVEAPRCDITDRVALKKVLAHCSNTMPPFRGCIQATMVMKEGIFEKLNLEDFYMALGPKVTGSWNLHSELPTGLDFFVLMSSMSGIAGRISLGAYNAGNTYQDALAHYRVALGQSALSIDLGAVENEGYLYGRQSLLSGYQRIVQVETMNTKEIYALLDAHLEMVSGGITTAHLSQQIVGLRPPSHWKSIDDVPFTMSQPFWGHMHHVPVHSEETKSELNTSQTLASGIAQKLATTLTQSEMIQVICTALAQRISSLLGTSEEIIEFERPLNGYGLDSLSAVELRNWIGKTFDTDVSLFDILGEATIRTTGLLIARKRQAAQYS</sequence>
<protein>
    <submittedName>
        <fullName evidence="1">Uncharacterized protein</fullName>
    </submittedName>
</protein>
<organism evidence="1 2">
    <name type="scientific">Xylaria curta</name>
    <dbReference type="NCBI Taxonomy" id="42375"/>
    <lineage>
        <taxon>Eukaryota</taxon>
        <taxon>Fungi</taxon>
        <taxon>Dikarya</taxon>
        <taxon>Ascomycota</taxon>
        <taxon>Pezizomycotina</taxon>
        <taxon>Sordariomycetes</taxon>
        <taxon>Xylariomycetidae</taxon>
        <taxon>Xylariales</taxon>
        <taxon>Xylariaceae</taxon>
        <taxon>Xylaria</taxon>
    </lineage>
</organism>
<reference evidence="1" key="1">
    <citation type="submission" date="2022-10" db="EMBL/GenBank/DDBJ databases">
        <title>Genome Sequence of Xylaria curta.</title>
        <authorList>
            <person name="Buettner E."/>
        </authorList>
    </citation>
    <scope>NUCLEOTIDE SEQUENCE</scope>
    <source>
        <strain evidence="1">Babe10</strain>
    </source>
</reference>
<dbReference type="Proteomes" id="UP001143856">
    <property type="component" value="Unassembled WGS sequence"/>
</dbReference>
<accession>A0ACC1PP35</accession>
<comment type="caution">
    <text evidence="1">The sequence shown here is derived from an EMBL/GenBank/DDBJ whole genome shotgun (WGS) entry which is preliminary data.</text>
</comment>
<proteinExistence type="predicted"/>
<dbReference type="EMBL" id="JAPDGR010000054">
    <property type="protein sequence ID" value="KAJ2997560.1"/>
    <property type="molecule type" value="Genomic_DNA"/>
</dbReference>
<evidence type="ECO:0000313" key="1">
    <source>
        <dbReference type="EMBL" id="KAJ2997560.1"/>
    </source>
</evidence>
<name>A0ACC1PP35_9PEZI</name>